<dbReference type="InterPro" id="IPR055135">
    <property type="entry name" value="PRMT_dom"/>
</dbReference>
<evidence type="ECO:0000256" key="2">
    <source>
        <dbReference type="ARBA" id="ARBA00022679"/>
    </source>
</evidence>
<dbReference type="GO" id="GO:0016274">
    <property type="term" value="F:protein-arginine N-methyltransferase activity"/>
    <property type="evidence" value="ECO:0007669"/>
    <property type="project" value="InterPro"/>
</dbReference>
<keyword evidence="1 5" id="KW-0489">Methyltransferase</keyword>
<dbReference type="Gene3D" id="3.40.50.150">
    <property type="entry name" value="Vaccinia Virus protein VP39"/>
    <property type="match status" value="1"/>
</dbReference>
<sequence length="314" mass="34971">MVAVDFYFESYAELGLQRYMVSDRPRTDAFAAAIKEALSGGETVIDVGTGSGLLAMLAAKAGAKKVYALDQSAVAAAARETVERNGMSETIEVINGNAADFQLMEPVDLIVSEWLGHFGFAETMLDDVIDCRDANLKEGGRMLPCGVELKLAPVDSHVLYVEEGPGFWKEPLHGIDFSHLERRELEQALAIKTTIPARDMIAEPQSLVKLDLAKASKEDVWQHGQLEFEIEEDRVLNGFAGWFVAELTPTVVLDTGPEQETTHWMQTYFAWEPTPVKKGERITLKYDLIRHPVERRSLLMSMTLKEKTYSFLVG</sequence>
<dbReference type="Gene3D" id="2.70.160.11">
    <property type="entry name" value="Hnrnp arginine n-methyltransferase1"/>
    <property type="match status" value="1"/>
</dbReference>
<dbReference type="Proteomes" id="UP000526501">
    <property type="component" value="Unassembled WGS sequence"/>
</dbReference>
<dbReference type="SUPFAM" id="SSF53335">
    <property type="entry name" value="S-adenosyl-L-methionine-dependent methyltransferases"/>
    <property type="match status" value="1"/>
</dbReference>
<proteinExistence type="predicted"/>
<evidence type="ECO:0000256" key="1">
    <source>
        <dbReference type="ARBA" id="ARBA00022603"/>
    </source>
</evidence>
<dbReference type="GO" id="GO:0032259">
    <property type="term" value="P:methylation"/>
    <property type="evidence" value="ECO:0007669"/>
    <property type="project" value="UniProtKB-KW"/>
</dbReference>
<name>A0A7X1E7J9_9BACT</name>
<keyword evidence="6" id="KW-1185">Reference proteome</keyword>
<accession>A0A7X1E7J9</accession>
<keyword evidence="3" id="KW-0949">S-adenosyl-L-methionine</keyword>
<protein>
    <submittedName>
        <fullName evidence="5">50S ribosomal protein L11 methyltransferase</fullName>
    </submittedName>
</protein>
<reference evidence="5 6" key="1">
    <citation type="submission" date="2020-07" db="EMBL/GenBank/DDBJ databases">
        <authorList>
            <person name="Feng X."/>
        </authorList>
    </citation>
    <scope>NUCLEOTIDE SEQUENCE [LARGE SCALE GENOMIC DNA]</scope>
    <source>
        <strain evidence="5 6">JCM23202</strain>
    </source>
</reference>
<dbReference type="InterPro" id="IPR029063">
    <property type="entry name" value="SAM-dependent_MTases_sf"/>
</dbReference>
<dbReference type="CDD" id="cd02440">
    <property type="entry name" value="AdoMet_MTases"/>
    <property type="match status" value="1"/>
</dbReference>
<dbReference type="GO" id="GO:0042054">
    <property type="term" value="F:histone methyltransferase activity"/>
    <property type="evidence" value="ECO:0007669"/>
    <property type="project" value="TreeGrafter"/>
</dbReference>
<evidence type="ECO:0000256" key="3">
    <source>
        <dbReference type="ARBA" id="ARBA00022691"/>
    </source>
</evidence>
<dbReference type="Pfam" id="PF06325">
    <property type="entry name" value="PrmA"/>
    <property type="match status" value="1"/>
</dbReference>
<dbReference type="PROSITE" id="PS51678">
    <property type="entry name" value="SAM_MT_PRMT"/>
    <property type="match status" value="1"/>
</dbReference>
<dbReference type="InterPro" id="IPR025799">
    <property type="entry name" value="Arg_MeTrfase"/>
</dbReference>
<evidence type="ECO:0000313" key="5">
    <source>
        <dbReference type="EMBL" id="MBC2605359.1"/>
    </source>
</evidence>
<keyword evidence="5" id="KW-0689">Ribosomal protein</keyword>
<comment type="caution">
    <text evidence="5">The sequence shown here is derived from an EMBL/GenBank/DDBJ whole genome shotgun (WGS) entry which is preliminary data.</text>
</comment>
<keyword evidence="2 5" id="KW-0808">Transferase</keyword>
<gene>
    <name evidence="5" type="ORF">H5P27_04800</name>
</gene>
<dbReference type="GO" id="GO:0005840">
    <property type="term" value="C:ribosome"/>
    <property type="evidence" value="ECO:0007669"/>
    <property type="project" value="UniProtKB-KW"/>
</dbReference>
<dbReference type="PANTHER" id="PTHR11006">
    <property type="entry name" value="PROTEIN ARGININE N-METHYLTRANSFERASE"/>
    <property type="match status" value="1"/>
</dbReference>
<organism evidence="5 6">
    <name type="scientific">Pelagicoccus albus</name>
    <dbReference type="NCBI Taxonomy" id="415222"/>
    <lineage>
        <taxon>Bacteria</taxon>
        <taxon>Pseudomonadati</taxon>
        <taxon>Verrucomicrobiota</taxon>
        <taxon>Opitutia</taxon>
        <taxon>Puniceicoccales</taxon>
        <taxon>Pelagicoccaceae</taxon>
        <taxon>Pelagicoccus</taxon>
    </lineage>
</organism>
<evidence type="ECO:0000313" key="6">
    <source>
        <dbReference type="Proteomes" id="UP000526501"/>
    </source>
</evidence>
<dbReference type="RefSeq" id="WP_185659241.1">
    <property type="nucleotide sequence ID" value="NZ_CAWPOO010000006.1"/>
</dbReference>
<dbReference type="Pfam" id="PF22528">
    <property type="entry name" value="PRMT_C"/>
    <property type="match status" value="1"/>
</dbReference>
<dbReference type="PANTHER" id="PTHR11006:SF53">
    <property type="entry name" value="PROTEIN ARGININE N-METHYLTRANSFERASE 3"/>
    <property type="match status" value="1"/>
</dbReference>
<evidence type="ECO:0000259" key="4">
    <source>
        <dbReference type="Pfam" id="PF22528"/>
    </source>
</evidence>
<dbReference type="EMBL" id="JACHVC010000006">
    <property type="protein sequence ID" value="MBC2605359.1"/>
    <property type="molecule type" value="Genomic_DNA"/>
</dbReference>
<feature type="domain" description="Protein arginine N-methyltransferase" evidence="4">
    <location>
        <begin position="160"/>
        <end position="304"/>
    </location>
</feature>
<keyword evidence="5" id="KW-0687">Ribonucleoprotein</keyword>
<dbReference type="AlphaFoldDB" id="A0A7X1E7J9"/>